<protein>
    <submittedName>
        <fullName evidence="4">Pyridine nucleotide-disulphide oxidoreductase</fullName>
    </submittedName>
</protein>
<evidence type="ECO:0000313" key="5">
    <source>
        <dbReference type="Proteomes" id="UP000198426"/>
    </source>
</evidence>
<keyword evidence="5" id="KW-1185">Reference proteome</keyword>
<gene>
    <name evidence="4" type="ORF">SAMN05421757_105170</name>
</gene>
<dbReference type="Proteomes" id="UP000198426">
    <property type="component" value="Unassembled WGS sequence"/>
</dbReference>
<proteinExistence type="predicted"/>
<evidence type="ECO:0000313" key="4">
    <source>
        <dbReference type="EMBL" id="SNT02521.1"/>
    </source>
</evidence>
<dbReference type="GO" id="GO:0005737">
    <property type="term" value="C:cytoplasm"/>
    <property type="evidence" value="ECO:0007669"/>
    <property type="project" value="TreeGrafter"/>
</dbReference>
<evidence type="ECO:0000256" key="3">
    <source>
        <dbReference type="ARBA" id="ARBA00023002"/>
    </source>
</evidence>
<accession>A0A239J9F1</accession>
<dbReference type="PANTHER" id="PTHR43735:SF3">
    <property type="entry name" value="FERROPTOSIS SUPPRESSOR PROTEIN 1"/>
    <property type="match status" value="1"/>
</dbReference>
<evidence type="ECO:0000256" key="1">
    <source>
        <dbReference type="ARBA" id="ARBA00022630"/>
    </source>
</evidence>
<name>A0A239J9F1_9RHOB</name>
<dbReference type="InterPro" id="IPR036188">
    <property type="entry name" value="FAD/NAD-bd_sf"/>
</dbReference>
<evidence type="ECO:0000256" key="2">
    <source>
        <dbReference type="ARBA" id="ARBA00022827"/>
    </source>
</evidence>
<dbReference type="GO" id="GO:0004174">
    <property type="term" value="F:electron-transferring-flavoprotein dehydrogenase activity"/>
    <property type="evidence" value="ECO:0007669"/>
    <property type="project" value="TreeGrafter"/>
</dbReference>
<dbReference type="Gene3D" id="3.50.50.100">
    <property type="match status" value="1"/>
</dbReference>
<keyword evidence="2" id="KW-0274">FAD</keyword>
<keyword evidence="1" id="KW-0285">Flavoprotein</keyword>
<dbReference type="PANTHER" id="PTHR43735">
    <property type="entry name" value="APOPTOSIS-INDUCING FACTOR 1"/>
    <property type="match status" value="1"/>
</dbReference>
<organism evidence="4 5">
    <name type="scientific">Tropicimonas sediminicola</name>
    <dbReference type="NCBI Taxonomy" id="1031541"/>
    <lineage>
        <taxon>Bacteria</taxon>
        <taxon>Pseudomonadati</taxon>
        <taxon>Pseudomonadota</taxon>
        <taxon>Alphaproteobacteria</taxon>
        <taxon>Rhodobacterales</taxon>
        <taxon>Roseobacteraceae</taxon>
        <taxon>Tropicimonas</taxon>
    </lineage>
</organism>
<dbReference type="SUPFAM" id="SSF51905">
    <property type="entry name" value="FAD/NAD(P)-binding domain"/>
    <property type="match status" value="1"/>
</dbReference>
<dbReference type="AlphaFoldDB" id="A0A239J9F1"/>
<sequence length="182" mass="19839">MAPHCQKSCVSLTLGSKAENLQSITEPCACRLRLSDGTEQDFDLTFPVLGSRASSELIDGLPDTQKGTANRSKVEQWLRPSSLPNVFAAGDVADGGDGMTIVATSRQLPWLKSTLKGLMAGQPLEEMKPCKPWGTKAPRLVPLGLRRGISFLSLFTAGDFLTRKAKGKNLFVTRYIRFLNRA</sequence>
<keyword evidence="3" id="KW-0560">Oxidoreductase</keyword>
<dbReference type="EMBL" id="FZOY01000005">
    <property type="protein sequence ID" value="SNT02521.1"/>
    <property type="molecule type" value="Genomic_DNA"/>
</dbReference>
<dbReference type="GO" id="GO:0050660">
    <property type="term" value="F:flavin adenine dinucleotide binding"/>
    <property type="evidence" value="ECO:0007669"/>
    <property type="project" value="TreeGrafter"/>
</dbReference>
<reference evidence="4 5" key="1">
    <citation type="submission" date="2017-06" db="EMBL/GenBank/DDBJ databases">
        <authorList>
            <person name="Kim H.J."/>
            <person name="Triplett B.A."/>
        </authorList>
    </citation>
    <scope>NUCLEOTIDE SEQUENCE [LARGE SCALE GENOMIC DNA]</scope>
    <source>
        <strain evidence="4 5">DSM 29339</strain>
    </source>
</reference>